<name>A0A5P3MR99_NEIAN</name>
<organism evidence="1 2">
    <name type="scientific">Neisseria animalis</name>
    <dbReference type="NCBI Taxonomy" id="492"/>
    <lineage>
        <taxon>Bacteria</taxon>
        <taxon>Pseudomonadati</taxon>
        <taxon>Pseudomonadota</taxon>
        <taxon>Betaproteobacteria</taxon>
        <taxon>Neisseriales</taxon>
        <taxon>Neisseriaceae</taxon>
        <taxon>Neisseria</taxon>
    </lineage>
</organism>
<evidence type="ECO:0000313" key="2">
    <source>
        <dbReference type="Proteomes" id="UP000325536"/>
    </source>
</evidence>
<dbReference type="RefSeq" id="WP_123796346.1">
    <property type="nucleotide sequence ID" value="NZ_CP031699.1"/>
</dbReference>
<dbReference type="KEGG" id="naq:D0T90_06175"/>
<dbReference type="Proteomes" id="UP000325536">
    <property type="component" value="Chromosome"/>
</dbReference>
<protein>
    <recommendedName>
        <fullName evidence="3">Ribbon-helix-helix protein, CopG family</fullName>
    </recommendedName>
</protein>
<gene>
    <name evidence="1" type="ORF">D0T90_06175</name>
</gene>
<keyword evidence="2" id="KW-1185">Reference proteome</keyword>
<dbReference type="AlphaFoldDB" id="A0A5P3MR99"/>
<sequence>MTAKKYDQVAYNRKSDEKRGVKLCSYKFKLETIAKLEELAAEKGMSKTALLEALIWREAGEQAVLQTAVAE</sequence>
<proteinExistence type="predicted"/>
<evidence type="ECO:0008006" key="3">
    <source>
        <dbReference type="Google" id="ProtNLM"/>
    </source>
</evidence>
<dbReference type="EMBL" id="CP031699">
    <property type="protein sequence ID" value="QEY24126.1"/>
    <property type="molecule type" value="Genomic_DNA"/>
</dbReference>
<accession>A0A5P3MR99</accession>
<evidence type="ECO:0000313" key="1">
    <source>
        <dbReference type="EMBL" id="QEY24126.1"/>
    </source>
</evidence>
<reference evidence="1 2" key="1">
    <citation type="submission" date="2018-08" db="EMBL/GenBank/DDBJ databases">
        <title>Neisseria animalis ATCC 49930 complete genome.</title>
        <authorList>
            <person name="Veseli I.A."/>
            <person name="Mascarenhas dos Santos A.C."/>
            <person name="Buttler R."/>
            <person name="Pombert J.-F."/>
        </authorList>
    </citation>
    <scope>NUCLEOTIDE SEQUENCE [LARGE SCALE GENOMIC DNA]</scope>
    <source>
        <strain evidence="1 2">ATCC 49930</strain>
    </source>
</reference>
<dbReference type="OrthoDB" id="8613923at2"/>